<dbReference type="GO" id="GO:0003677">
    <property type="term" value="F:DNA binding"/>
    <property type="evidence" value="ECO:0007669"/>
    <property type="project" value="UniProtKB-KW"/>
</dbReference>
<sequence>MSKEVNSSMFHVDAAPEIQERFDGVTVFVEVVRLGGFARAAEYLGLTRSAVGKAMARLEARLSTRLFHRTTRVQNLTDDGQIYYEHCLRALAELQAAAAQMESGRHEVAGRLHVSMPVLFGRHCVAPVLLNLARRHSSLELNLSFSDRPVDVLAEGFDLAIRCGVLGAESEGLRARKLVTHGKRVCASPAYLAAHGRPRSTAELATHSILLYRRADRINVWQLADATGRIVDVPLASRLQLDDLEAIADAAAAGLGLAWLPEWLVRERLRAGELVSVLDDLPGATTVCHAVWPSAPHMPLRLRLAVDALVEQLPKEAGAIFVDDQV</sequence>
<dbReference type="InterPro" id="IPR036388">
    <property type="entry name" value="WH-like_DNA-bd_sf"/>
</dbReference>
<gene>
    <name evidence="6" type="ORF">SAMN05216552_1024110</name>
</gene>
<dbReference type="PANTHER" id="PTHR30537:SF5">
    <property type="entry name" value="HTH-TYPE TRANSCRIPTIONAL ACTIVATOR TTDR-RELATED"/>
    <property type="match status" value="1"/>
</dbReference>
<name>A0A1I7L893_9BURK</name>
<keyword evidence="7" id="KW-1185">Reference proteome</keyword>
<dbReference type="RefSeq" id="WP_177307439.1">
    <property type="nucleotide sequence ID" value="NZ_FPBO01000024.1"/>
</dbReference>
<protein>
    <submittedName>
        <fullName evidence="6">Transcriptional regulator, LysR family</fullName>
    </submittedName>
</protein>
<organism evidence="6 7">
    <name type="scientific">Pseudoduganella namucuonensis</name>
    <dbReference type="NCBI Taxonomy" id="1035707"/>
    <lineage>
        <taxon>Bacteria</taxon>
        <taxon>Pseudomonadati</taxon>
        <taxon>Pseudomonadota</taxon>
        <taxon>Betaproteobacteria</taxon>
        <taxon>Burkholderiales</taxon>
        <taxon>Oxalobacteraceae</taxon>
        <taxon>Telluria group</taxon>
        <taxon>Pseudoduganella</taxon>
    </lineage>
</organism>
<dbReference type="Gene3D" id="3.40.190.290">
    <property type="match status" value="1"/>
</dbReference>
<keyword evidence="4" id="KW-0804">Transcription</keyword>
<dbReference type="SUPFAM" id="SSF53850">
    <property type="entry name" value="Periplasmic binding protein-like II"/>
    <property type="match status" value="1"/>
</dbReference>
<evidence type="ECO:0000256" key="1">
    <source>
        <dbReference type="ARBA" id="ARBA00009437"/>
    </source>
</evidence>
<dbReference type="STRING" id="1035707.SAMN05216552_1024110"/>
<dbReference type="AlphaFoldDB" id="A0A1I7L893"/>
<dbReference type="InterPro" id="IPR000847">
    <property type="entry name" value="LysR_HTH_N"/>
</dbReference>
<evidence type="ECO:0000256" key="3">
    <source>
        <dbReference type="ARBA" id="ARBA00023125"/>
    </source>
</evidence>
<dbReference type="FunFam" id="1.10.10.10:FF:000001">
    <property type="entry name" value="LysR family transcriptional regulator"/>
    <property type="match status" value="1"/>
</dbReference>
<dbReference type="InterPro" id="IPR005119">
    <property type="entry name" value="LysR_subst-bd"/>
</dbReference>
<keyword evidence="3" id="KW-0238">DNA-binding</keyword>
<evidence type="ECO:0000313" key="6">
    <source>
        <dbReference type="EMBL" id="SFV05949.1"/>
    </source>
</evidence>
<evidence type="ECO:0000256" key="4">
    <source>
        <dbReference type="ARBA" id="ARBA00023163"/>
    </source>
</evidence>
<keyword evidence="2" id="KW-0805">Transcription regulation</keyword>
<dbReference type="SUPFAM" id="SSF46785">
    <property type="entry name" value="Winged helix' DNA-binding domain"/>
    <property type="match status" value="1"/>
</dbReference>
<dbReference type="InterPro" id="IPR036390">
    <property type="entry name" value="WH_DNA-bd_sf"/>
</dbReference>
<dbReference type="EMBL" id="FPBO01000024">
    <property type="protein sequence ID" value="SFV05949.1"/>
    <property type="molecule type" value="Genomic_DNA"/>
</dbReference>
<dbReference type="InterPro" id="IPR058163">
    <property type="entry name" value="LysR-type_TF_proteobact-type"/>
</dbReference>
<dbReference type="Proteomes" id="UP000199391">
    <property type="component" value="Unassembled WGS sequence"/>
</dbReference>
<accession>A0A1I7L893</accession>
<comment type="similarity">
    <text evidence="1">Belongs to the LysR transcriptional regulatory family.</text>
</comment>
<dbReference type="Gene3D" id="1.10.10.10">
    <property type="entry name" value="Winged helix-like DNA-binding domain superfamily/Winged helix DNA-binding domain"/>
    <property type="match status" value="1"/>
</dbReference>
<dbReference type="GO" id="GO:0003700">
    <property type="term" value="F:DNA-binding transcription factor activity"/>
    <property type="evidence" value="ECO:0007669"/>
    <property type="project" value="InterPro"/>
</dbReference>
<dbReference type="PROSITE" id="PS50931">
    <property type="entry name" value="HTH_LYSR"/>
    <property type="match status" value="1"/>
</dbReference>
<evidence type="ECO:0000313" key="7">
    <source>
        <dbReference type="Proteomes" id="UP000199391"/>
    </source>
</evidence>
<dbReference type="Pfam" id="PF03466">
    <property type="entry name" value="LysR_substrate"/>
    <property type="match status" value="1"/>
</dbReference>
<evidence type="ECO:0000256" key="2">
    <source>
        <dbReference type="ARBA" id="ARBA00023015"/>
    </source>
</evidence>
<dbReference type="Pfam" id="PF00126">
    <property type="entry name" value="HTH_1"/>
    <property type="match status" value="1"/>
</dbReference>
<evidence type="ECO:0000259" key="5">
    <source>
        <dbReference type="PROSITE" id="PS50931"/>
    </source>
</evidence>
<feature type="domain" description="HTH lysR-type" evidence="5">
    <location>
        <begin position="27"/>
        <end position="77"/>
    </location>
</feature>
<reference evidence="7" key="1">
    <citation type="submission" date="2016-10" db="EMBL/GenBank/DDBJ databases">
        <authorList>
            <person name="Varghese N."/>
            <person name="Submissions S."/>
        </authorList>
    </citation>
    <scope>NUCLEOTIDE SEQUENCE [LARGE SCALE GENOMIC DNA]</scope>
    <source>
        <strain evidence="7">CGMCC 1.11014</strain>
    </source>
</reference>
<proteinExistence type="inferred from homology"/>
<dbReference type="PANTHER" id="PTHR30537">
    <property type="entry name" value="HTH-TYPE TRANSCRIPTIONAL REGULATOR"/>
    <property type="match status" value="1"/>
</dbReference>